<protein>
    <recommendedName>
        <fullName evidence="3">H/ACA ribonucleoprotein complex non-core subunit NAF1</fullName>
    </recommendedName>
</protein>
<dbReference type="Pfam" id="PF04410">
    <property type="entry name" value="Gar1"/>
    <property type="match status" value="1"/>
</dbReference>
<dbReference type="InterPro" id="IPR040309">
    <property type="entry name" value="Naf1"/>
</dbReference>
<dbReference type="GO" id="GO:0005634">
    <property type="term" value="C:nucleus"/>
    <property type="evidence" value="ECO:0007669"/>
    <property type="project" value="UniProtKB-SubCell"/>
</dbReference>
<gene>
    <name evidence="10" type="ORF">BCR43DRAFT_507643</name>
</gene>
<feature type="region of interest" description="Disordered" evidence="9">
    <location>
        <begin position="9"/>
        <end position="31"/>
    </location>
</feature>
<dbReference type="STRING" id="13706.A0A1X2H4G4"/>
<evidence type="ECO:0000256" key="9">
    <source>
        <dbReference type="SAM" id="MobiDB-lite"/>
    </source>
</evidence>
<feature type="compositionally biased region" description="Low complexity" evidence="9">
    <location>
        <begin position="441"/>
        <end position="479"/>
    </location>
</feature>
<feature type="region of interest" description="Disordered" evidence="9">
    <location>
        <begin position="415"/>
        <end position="486"/>
    </location>
</feature>
<evidence type="ECO:0000256" key="4">
    <source>
        <dbReference type="ARBA" id="ARBA00022517"/>
    </source>
</evidence>
<feature type="compositionally biased region" description="Basic residues" evidence="9">
    <location>
        <begin position="331"/>
        <end position="344"/>
    </location>
</feature>
<dbReference type="GO" id="GO:0000493">
    <property type="term" value="P:box H/ACA snoRNP assembly"/>
    <property type="evidence" value="ECO:0007669"/>
    <property type="project" value="InterPro"/>
</dbReference>
<dbReference type="Proteomes" id="UP000242180">
    <property type="component" value="Unassembled WGS sequence"/>
</dbReference>
<evidence type="ECO:0000256" key="3">
    <source>
        <dbReference type="ARBA" id="ARBA00021438"/>
    </source>
</evidence>
<evidence type="ECO:0000256" key="8">
    <source>
        <dbReference type="ARBA" id="ARBA00023242"/>
    </source>
</evidence>
<evidence type="ECO:0000256" key="6">
    <source>
        <dbReference type="ARBA" id="ARBA00022553"/>
    </source>
</evidence>
<comment type="caution">
    <text evidence="10">The sequence shown here is derived from an EMBL/GenBank/DDBJ whole genome shotgun (WGS) entry which is preliminary data.</text>
</comment>
<dbReference type="PANTHER" id="PTHR31633">
    <property type="entry name" value="H/ACA RIBONUCLEOPROTEIN COMPLEX NON-CORE SUBUNIT NAF1"/>
    <property type="match status" value="1"/>
</dbReference>
<feature type="region of interest" description="Disordered" evidence="9">
    <location>
        <begin position="45"/>
        <end position="190"/>
    </location>
</feature>
<dbReference type="OMA" id="TTICDSI"/>
<comment type="subcellular location">
    <subcellularLocation>
        <location evidence="1">Nucleus</location>
    </subcellularLocation>
</comment>
<feature type="compositionally biased region" description="Basic and acidic residues" evidence="9">
    <location>
        <begin position="9"/>
        <end position="19"/>
    </location>
</feature>
<dbReference type="InterPro" id="IPR009000">
    <property type="entry name" value="Transl_B-barrel_sf"/>
</dbReference>
<reference evidence="10 11" key="1">
    <citation type="submission" date="2016-07" db="EMBL/GenBank/DDBJ databases">
        <title>Pervasive Adenine N6-methylation of Active Genes in Fungi.</title>
        <authorList>
            <consortium name="DOE Joint Genome Institute"/>
            <person name="Mondo S.J."/>
            <person name="Dannebaum R.O."/>
            <person name="Kuo R.C."/>
            <person name="Labutti K."/>
            <person name="Haridas S."/>
            <person name="Kuo A."/>
            <person name="Salamov A."/>
            <person name="Ahrendt S.R."/>
            <person name="Lipzen A."/>
            <person name="Sullivan W."/>
            <person name="Andreopoulos W.B."/>
            <person name="Clum A."/>
            <person name="Lindquist E."/>
            <person name="Daum C."/>
            <person name="Ramamoorthy G.K."/>
            <person name="Gryganskyi A."/>
            <person name="Culley D."/>
            <person name="Magnuson J.K."/>
            <person name="James T.Y."/>
            <person name="O'Malley M.A."/>
            <person name="Stajich J.E."/>
            <person name="Spatafora J.W."/>
            <person name="Visel A."/>
            <person name="Grigoriev I.V."/>
        </authorList>
    </citation>
    <scope>NUCLEOTIDE SEQUENCE [LARGE SCALE GENOMIC DNA]</scope>
    <source>
        <strain evidence="10 11">NRRL 2496</strain>
    </source>
</reference>
<keyword evidence="6" id="KW-0597">Phosphoprotein</keyword>
<evidence type="ECO:0000313" key="10">
    <source>
        <dbReference type="EMBL" id="ORY93218.1"/>
    </source>
</evidence>
<keyword evidence="5" id="KW-0698">rRNA processing</keyword>
<dbReference type="AlphaFoldDB" id="A0A1X2H4G4"/>
<evidence type="ECO:0000313" key="11">
    <source>
        <dbReference type="Proteomes" id="UP000242180"/>
    </source>
</evidence>
<dbReference type="OrthoDB" id="21550at2759"/>
<keyword evidence="8" id="KW-0539">Nucleus</keyword>
<sequence length="486" mass="53088">MEPILAACKDDLEHGERSDSPGATVIQQHDTVVNNTVKRDISVFPADPEDDIDMKNINKSSIAGTADSERDVRSEDSGQSAMNVDAVASDAVNAKPDVMDVKPDAVNMKQDVEDTKSEPMDALDIAIAQAKNADTREESSEDEFSSDSEEGSDDDDGDDDLPVAPLEDGDDDEEQPSEEGPIRSKNEVDFIEVPRPDFSITPETVLEYIGTIREVIDTTVVVESDPNQGHKVLDIGTLLAYEDRTEMGEVFDTFGPVARPLYAVRYRTPEEIDREHAQVNARIYFVPAYQRTKLVHVDELKKMKFTDASNIYDEEIGSADEEFSDDEAERQHRRPKKNRSRKSKKTELHGDAAVAAAAAMAGYTPPPAPLAAIPAVPAPRGRQLQSYDDLFDSMSSAQDYGHNYTAASRPLPSYADMYGSPNPEAHNAPARRPLQSYADFATPTIPTSSATTVQPTQSHSHSSSTTEEPSKGSISSILSMPPPPDS</sequence>
<feature type="compositionally biased region" description="Acidic residues" evidence="9">
    <location>
        <begin position="139"/>
        <end position="177"/>
    </location>
</feature>
<accession>A0A1X2H4G4</accession>
<dbReference type="GO" id="GO:0006364">
    <property type="term" value="P:rRNA processing"/>
    <property type="evidence" value="ECO:0007669"/>
    <property type="project" value="UniProtKB-KW"/>
</dbReference>
<dbReference type="PANTHER" id="PTHR31633:SF1">
    <property type="entry name" value="H_ACA RIBONUCLEOPROTEIN COMPLEX NON-CORE SUBUNIT NAF1"/>
    <property type="match status" value="1"/>
</dbReference>
<feature type="compositionally biased region" description="Low complexity" evidence="9">
    <location>
        <begin position="80"/>
        <end position="94"/>
    </location>
</feature>
<feature type="region of interest" description="Disordered" evidence="9">
    <location>
        <begin position="321"/>
        <end position="350"/>
    </location>
</feature>
<comment type="similarity">
    <text evidence="2">Belongs to the NAF1 family.</text>
</comment>
<feature type="compositionally biased region" description="Basic and acidic residues" evidence="9">
    <location>
        <begin position="110"/>
        <end position="119"/>
    </location>
</feature>
<name>A0A1X2H4G4_SYNRA</name>
<dbReference type="Gene3D" id="2.40.10.230">
    <property type="entry name" value="Probable tRNA pseudouridine synthase domain"/>
    <property type="match status" value="1"/>
</dbReference>
<evidence type="ECO:0000256" key="5">
    <source>
        <dbReference type="ARBA" id="ARBA00022552"/>
    </source>
</evidence>
<keyword evidence="11" id="KW-1185">Reference proteome</keyword>
<feature type="compositionally biased region" description="Basic and acidic residues" evidence="9">
    <location>
        <begin position="67"/>
        <end position="76"/>
    </location>
</feature>
<dbReference type="GO" id="GO:0003723">
    <property type="term" value="F:RNA binding"/>
    <property type="evidence" value="ECO:0007669"/>
    <property type="project" value="UniProtKB-KW"/>
</dbReference>
<keyword evidence="4" id="KW-0690">Ribosome biogenesis</keyword>
<dbReference type="InterPro" id="IPR007504">
    <property type="entry name" value="H/ACA_rnp_Gar1/Naf1"/>
</dbReference>
<keyword evidence="7" id="KW-0694">RNA-binding</keyword>
<evidence type="ECO:0000256" key="1">
    <source>
        <dbReference type="ARBA" id="ARBA00004123"/>
    </source>
</evidence>
<dbReference type="GO" id="GO:0001522">
    <property type="term" value="P:pseudouridine synthesis"/>
    <property type="evidence" value="ECO:0007669"/>
    <property type="project" value="InterPro"/>
</dbReference>
<dbReference type="InParanoid" id="A0A1X2H4G4"/>
<dbReference type="EMBL" id="MCGN01000009">
    <property type="protein sequence ID" value="ORY93218.1"/>
    <property type="molecule type" value="Genomic_DNA"/>
</dbReference>
<proteinExistence type="inferred from homology"/>
<dbReference type="GO" id="GO:0005732">
    <property type="term" value="C:sno(s)RNA-containing ribonucleoprotein complex"/>
    <property type="evidence" value="ECO:0007669"/>
    <property type="project" value="InterPro"/>
</dbReference>
<dbReference type="SUPFAM" id="SSF50447">
    <property type="entry name" value="Translation proteins"/>
    <property type="match status" value="1"/>
</dbReference>
<organism evidence="10 11">
    <name type="scientific">Syncephalastrum racemosum</name>
    <name type="common">Filamentous fungus</name>
    <dbReference type="NCBI Taxonomy" id="13706"/>
    <lineage>
        <taxon>Eukaryota</taxon>
        <taxon>Fungi</taxon>
        <taxon>Fungi incertae sedis</taxon>
        <taxon>Mucoromycota</taxon>
        <taxon>Mucoromycotina</taxon>
        <taxon>Mucoromycetes</taxon>
        <taxon>Mucorales</taxon>
        <taxon>Syncephalastraceae</taxon>
        <taxon>Syncephalastrum</taxon>
    </lineage>
</organism>
<evidence type="ECO:0000256" key="2">
    <source>
        <dbReference type="ARBA" id="ARBA00009801"/>
    </source>
</evidence>
<feature type="compositionally biased region" description="Basic and acidic residues" evidence="9">
    <location>
        <begin position="180"/>
        <end position="190"/>
    </location>
</feature>
<evidence type="ECO:0000256" key="7">
    <source>
        <dbReference type="ARBA" id="ARBA00022884"/>
    </source>
</evidence>
<dbReference type="InterPro" id="IPR038664">
    <property type="entry name" value="Gar1/Naf1_Cbf5-bd_sf"/>
</dbReference>